<accession>A0A1Q8YDH2</accession>
<dbReference type="EMBL" id="MSYM01000013">
    <property type="protein sequence ID" value="OLP06042.1"/>
    <property type="molecule type" value="Genomic_DNA"/>
</dbReference>
<dbReference type="Proteomes" id="UP000185911">
    <property type="component" value="Unassembled WGS sequence"/>
</dbReference>
<name>A0A1Q8YDH2_9BURK</name>
<keyword evidence="2" id="KW-1185">Reference proteome</keyword>
<protein>
    <submittedName>
        <fullName evidence="1">Uncharacterized protein</fullName>
    </submittedName>
</protein>
<proteinExistence type="predicted"/>
<evidence type="ECO:0000313" key="2">
    <source>
        <dbReference type="Proteomes" id="UP000185911"/>
    </source>
</evidence>
<organism evidence="1 2">
    <name type="scientific">Rhodoferax antarcticus ANT.BR</name>
    <dbReference type="NCBI Taxonomy" id="1111071"/>
    <lineage>
        <taxon>Bacteria</taxon>
        <taxon>Pseudomonadati</taxon>
        <taxon>Pseudomonadota</taxon>
        <taxon>Betaproteobacteria</taxon>
        <taxon>Burkholderiales</taxon>
        <taxon>Comamonadaceae</taxon>
        <taxon>Rhodoferax</taxon>
    </lineage>
</organism>
<gene>
    <name evidence="1" type="ORF">BLL52_2272</name>
</gene>
<evidence type="ECO:0000313" key="1">
    <source>
        <dbReference type="EMBL" id="OLP06042.1"/>
    </source>
</evidence>
<sequence>MKDAGLGCAGVAWPLTLFGHHLPRAGFYEPNHGRAHEYKALVAIK</sequence>
<comment type="caution">
    <text evidence="1">The sequence shown here is derived from an EMBL/GenBank/DDBJ whole genome shotgun (WGS) entry which is preliminary data.</text>
</comment>
<reference evidence="1 2" key="1">
    <citation type="submission" date="2017-01" db="EMBL/GenBank/DDBJ databases">
        <title>Genome sequence of Rhodoferax antarcticus ANT.BR, a psychrophilic purple nonsulfur bacterium from an Antarctic microbial mat.</title>
        <authorList>
            <person name="Baker J."/>
            <person name="Riester C."/>
            <person name="Skinner B."/>
            <person name="Newell A."/>
            <person name="Swingley W."/>
            <person name="Madigan M."/>
            <person name="Jung D."/>
            <person name="Asao M."/>
            <person name="Chen M."/>
            <person name="Loughlin P."/>
            <person name="Pan H."/>
            <person name="Lin S."/>
            <person name="Li N."/>
            <person name="Shaw J."/>
            <person name="Prado M."/>
            <person name="Sherman C."/>
            <person name="Li X."/>
            <person name="Tang J."/>
            <person name="Blankenship R."/>
            <person name="Zhao T."/>
            <person name="Touchman J."/>
            <person name="Sattley M."/>
        </authorList>
    </citation>
    <scope>NUCLEOTIDE SEQUENCE [LARGE SCALE GENOMIC DNA]</scope>
    <source>
        <strain evidence="1 2">ANT.BR</strain>
    </source>
</reference>
<dbReference type="AlphaFoldDB" id="A0A1Q8YDH2"/>